<dbReference type="RefSeq" id="XP_038066405.1">
    <property type="nucleotide sequence ID" value="XM_038210477.1"/>
</dbReference>
<keyword evidence="9" id="KW-1185">Reference proteome</keyword>
<dbReference type="SMART" id="SM01381">
    <property type="entry name" value="7TM_GPCR_Srsx"/>
    <property type="match status" value="1"/>
</dbReference>
<keyword evidence="3 6" id="KW-1133">Transmembrane helix</keyword>
<feature type="transmembrane region" description="Helical" evidence="6">
    <location>
        <begin position="207"/>
        <end position="228"/>
    </location>
</feature>
<evidence type="ECO:0000256" key="3">
    <source>
        <dbReference type="ARBA" id="ARBA00022989"/>
    </source>
</evidence>
<dbReference type="EnsemblMetazoa" id="XM_038210477.1">
    <property type="protein sequence ID" value="XP_038066405.1"/>
    <property type="gene ID" value="LOC119736460"/>
</dbReference>
<dbReference type="InterPro" id="IPR017452">
    <property type="entry name" value="GPCR_Rhodpsn_7TM"/>
</dbReference>
<feature type="transmembrane region" description="Helical" evidence="6">
    <location>
        <begin position="265"/>
        <end position="291"/>
    </location>
</feature>
<evidence type="ECO:0000256" key="5">
    <source>
        <dbReference type="RuleBase" id="RU000688"/>
    </source>
</evidence>
<keyword evidence="2 5" id="KW-0812">Transmembrane</keyword>
<keyword evidence="5" id="KW-0297">G-protein coupled receptor</keyword>
<feature type="transmembrane region" description="Helical" evidence="6">
    <location>
        <begin position="78"/>
        <end position="98"/>
    </location>
</feature>
<evidence type="ECO:0000256" key="4">
    <source>
        <dbReference type="ARBA" id="ARBA00023136"/>
    </source>
</evidence>
<comment type="similarity">
    <text evidence="5">Belongs to the G-protein coupled receptor 1 family.</text>
</comment>
<accession>A0A914AQS2</accession>
<keyword evidence="4 6" id="KW-0472">Membrane</keyword>
<organism evidence="8 9">
    <name type="scientific">Patiria miniata</name>
    <name type="common">Bat star</name>
    <name type="synonym">Asterina miniata</name>
    <dbReference type="NCBI Taxonomy" id="46514"/>
    <lineage>
        <taxon>Eukaryota</taxon>
        <taxon>Metazoa</taxon>
        <taxon>Echinodermata</taxon>
        <taxon>Eleutherozoa</taxon>
        <taxon>Asterozoa</taxon>
        <taxon>Asteroidea</taxon>
        <taxon>Valvatacea</taxon>
        <taxon>Valvatida</taxon>
        <taxon>Asterinidae</taxon>
        <taxon>Patiria</taxon>
    </lineage>
</organism>
<evidence type="ECO:0000259" key="7">
    <source>
        <dbReference type="PROSITE" id="PS50262"/>
    </source>
</evidence>
<keyword evidence="5" id="KW-0807">Transducer</keyword>
<proteinExistence type="inferred from homology"/>
<dbReference type="Pfam" id="PF00001">
    <property type="entry name" value="7tm_1"/>
    <property type="match status" value="1"/>
</dbReference>
<feature type="transmembrane region" description="Helical" evidence="6">
    <location>
        <begin position="125"/>
        <end position="145"/>
    </location>
</feature>
<dbReference type="Proteomes" id="UP000887568">
    <property type="component" value="Unplaced"/>
</dbReference>
<dbReference type="AlphaFoldDB" id="A0A914AQS2"/>
<evidence type="ECO:0000256" key="2">
    <source>
        <dbReference type="ARBA" id="ARBA00022692"/>
    </source>
</evidence>
<evidence type="ECO:0000256" key="1">
    <source>
        <dbReference type="ARBA" id="ARBA00004370"/>
    </source>
</evidence>
<dbReference type="OMA" id="HEGAFIQ"/>
<feature type="domain" description="G-protein coupled receptors family 1 profile" evidence="7">
    <location>
        <begin position="57"/>
        <end position="322"/>
    </location>
</feature>
<dbReference type="CDD" id="cd00637">
    <property type="entry name" value="7tm_classA_rhodopsin-like"/>
    <property type="match status" value="1"/>
</dbReference>
<reference evidence="8" key="1">
    <citation type="submission" date="2022-11" db="UniProtKB">
        <authorList>
            <consortium name="EnsemblMetazoa"/>
        </authorList>
    </citation>
    <scope>IDENTIFICATION</scope>
</reference>
<sequence length="360" mass="40103">MYHEGAFIQTTLRLDVFGVPNESCYSPSPSNLAIDEAQGRTMVLTLYGMICAVGVAGNLLVCIVLLRVPSLRSNTSDFLVHLSLVDLVVCVLVIPYKIVPQFIHSLPPNPTIWGQLRCRLYFGKFPFWTCAVTSVFSLVTVNLERFAAIVYPHRYKRIFGSRRNKLLVILLCWILAVTNQSFILFMYDEEGVVGCRFVGWSSAAFKALFGVFNITLSLVGPFVLMVSVQWKVISTLKRQVQNLTSQITLPPADRRKMWQLRTTQTLARTLLAFVLTFAVCWAPNQAVFLFYNLGAPICTSPQLYHLSVILAVGNSCINPILYGVTNRPFRKGIRTAFLGGGRSARIGHVPTVTPSAMTQA</sequence>
<dbReference type="GO" id="GO:0004930">
    <property type="term" value="F:G protein-coupled receptor activity"/>
    <property type="evidence" value="ECO:0007669"/>
    <property type="project" value="UniProtKB-KW"/>
</dbReference>
<dbReference type="PROSITE" id="PS50262">
    <property type="entry name" value="G_PROTEIN_RECEP_F1_2"/>
    <property type="match status" value="1"/>
</dbReference>
<dbReference type="OrthoDB" id="6435638at2759"/>
<evidence type="ECO:0000313" key="9">
    <source>
        <dbReference type="Proteomes" id="UP000887568"/>
    </source>
</evidence>
<dbReference type="PRINTS" id="PR00237">
    <property type="entry name" value="GPCRRHODOPSN"/>
</dbReference>
<feature type="transmembrane region" description="Helical" evidence="6">
    <location>
        <begin position="46"/>
        <end position="66"/>
    </location>
</feature>
<feature type="transmembrane region" description="Helical" evidence="6">
    <location>
        <begin position="303"/>
        <end position="324"/>
    </location>
</feature>
<dbReference type="InterPro" id="IPR000276">
    <property type="entry name" value="GPCR_Rhodpsn"/>
</dbReference>
<dbReference type="GeneID" id="119736460"/>
<dbReference type="GO" id="GO:0016020">
    <property type="term" value="C:membrane"/>
    <property type="evidence" value="ECO:0007669"/>
    <property type="project" value="UniProtKB-SubCell"/>
</dbReference>
<evidence type="ECO:0000256" key="6">
    <source>
        <dbReference type="SAM" id="Phobius"/>
    </source>
</evidence>
<dbReference type="PANTHER" id="PTHR45698">
    <property type="entry name" value="TRACE AMINE-ASSOCIATED RECEPTOR 19N-RELATED"/>
    <property type="match status" value="1"/>
</dbReference>
<comment type="subcellular location">
    <subcellularLocation>
        <location evidence="1">Membrane</location>
    </subcellularLocation>
</comment>
<dbReference type="PANTHER" id="PTHR45698:SF1">
    <property type="entry name" value="TRACE AMINE-ASSOCIATED RECEPTOR 13C-LIKE"/>
    <property type="match status" value="1"/>
</dbReference>
<dbReference type="PROSITE" id="PS00237">
    <property type="entry name" value="G_PROTEIN_RECEP_F1_1"/>
    <property type="match status" value="1"/>
</dbReference>
<feature type="transmembrane region" description="Helical" evidence="6">
    <location>
        <begin position="166"/>
        <end position="187"/>
    </location>
</feature>
<dbReference type="SUPFAM" id="SSF81321">
    <property type="entry name" value="Family A G protein-coupled receptor-like"/>
    <property type="match status" value="1"/>
</dbReference>
<keyword evidence="5" id="KW-0675">Receptor</keyword>
<dbReference type="Gene3D" id="1.20.1070.10">
    <property type="entry name" value="Rhodopsin 7-helix transmembrane proteins"/>
    <property type="match status" value="1"/>
</dbReference>
<name>A0A914AQS2_PATMI</name>
<protein>
    <recommendedName>
        <fullName evidence="7">G-protein coupled receptors family 1 profile domain-containing protein</fullName>
    </recommendedName>
</protein>
<evidence type="ECO:0000313" key="8">
    <source>
        <dbReference type="EnsemblMetazoa" id="XP_038066405.1"/>
    </source>
</evidence>